<name>A0A4V6YAU2_9PEZI</name>
<gene>
    <name evidence="3" type="ORF">C1H76_5638</name>
</gene>
<feature type="region of interest" description="Disordered" evidence="2">
    <location>
        <begin position="683"/>
        <end position="723"/>
    </location>
</feature>
<feature type="coiled-coil region" evidence="1">
    <location>
        <begin position="282"/>
        <end position="316"/>
    </location>
</feature>
<accession>A0A4V6YAU2</accession>
<feature type="region of interest" description="Disordered" evidence="2">
    <location>
        <begin position="1"/>
        <end position="142"/>
    </location>
</feature>
<evidence type="ECO:0000313" key="4">
    <source>
        <dbReference type="Proteomes" id="UP000308133"/>
    </source>
</evidence>
<reference evidence="3 4" key="1">
    <citation type="submission" date="2018-02" db="EMBL/GenBank/DDBJ databases">
        <title>Draft genome sequences of Elsinoe sp., causing black scab on jojoba.</title>
        <authorList>
            <person name="Stodart B."/>
            <person name="Jeffress S."/>
            <person name="Ash G."/>
            <person name="Arun Chinnappa K."/>
        </authorList>
    </citation>
    <scope>NUCLEOTIDE SEQUENCE [LARGE SCALE GENOMIC DNA]</scope>
    <source>
        <strain evidence="3 4">Hillstone_2</strain>
    </source>
</reference>
<comment type="caution">
    <text evidence="3">The sequence shown here is derived from an EMBL/GenBank/DDBJ whole genome shotgun (WGS) entry which is preliminary data.</text>
</comment>
<feature type="compositionally biased region" description="Low complexity" evidence="2">
    <location>
        <begin position="155"/>
        <end position="173"/>
    </location>
</feature>
<proteinExistence type="predicted"/>
<keyword evidence="1" id="KW-0175">Coiled coil</keyword>
<evidence type="ECO:0000313" key="3">
    <source>
        <dbReference type="EMBL" id="TKX22162.1"/>
    </source>
</evidence>
<evidence type="ECO:0000256" key="1">
    <source>
        <dbReference type="SAM" id="Coils"/>
    </source>
</evidence>
<feature type="compositionally biased region" description="Acidic residues" evidence="2">
    <location>
        <begin position="206"/>
        <end position="216"/>
    </location>
</feature>
<feature type="compositionally biased region" description="Pro residues" evidence="2">
    <location>
        <begin position="261"/>
        <end position="270"/>
    </location>
</feature>
<dbReference type="AlphaFoldDB" id="A0A4V6YAU2"/>
<protein>
    <submittedName>
        <fullName evidence="3">Uncharacterized protein</fullName>
    </submittedName>
</protein>
<feature type="compositionally biased region" description="Basic and acidic residues" evidence="2">
    <location>
        <begin position="683"/>
        <end position="697"/>
    </location>
</feature>
<organism evidence="3 4">
    <name type="scientific">Elsinoe australis</name>
    <dbReference type="NCBI Taxonomy" id="40998"/>
    <lineage>
        <taxon>Eukaryota</taxon>
        <taxon>Fungi</taxon>
        <taxon>Dikarya</taxon>
        <taxon>Ascomycota</taxon>
        <taxon>Pezizomycotina</taxon>
        <taxon>Dothideomycetes</taxon>
        <taxon>Dothideomycetidae</taxon>
        <taxon>Myriangiales</taxon>
        <taxon>Elsinoaceae</taxon>
        <taxon>Elsinoe</taxon>
    </lineage>
</organism>
<feature type="region of interest" description="Disordered" evidence="2">
    <location>
        <begin position="182"/>
        <end position="277"/>
    </location>
</feature>
<feature type="compositionally biased region" description="Polar residues" evidence="2">
    <location>
        <begin position="65"/>
        <end position="97"/>
    </location>
</feature>
<feature type="region of interest" description="Disordered" evidence="2">
    <location>
        <begin position="154"/>
        <end position="173"/>
    </location>
</feature>
<feature type="compositionally biased region" description="Low complexity" evidence="2">
    <location>
        <begin position="35"/>
        <end position="48"/>
    </location>
</feature>
<feature type="compositionally biased region" description="Basic and acidic residues" evidence="2">
    <location>
        <begin position="714"/>
        <end position="723"/>
    </location>
</feature>
<evidence type="ECO:0000256" key="2">
    <source>
        <dbReference type="SAM" id="MobiDB-lite"/>
    </source>
</evidence>
<feature type="compositionally biased region" description="Basic and acidic residues" evidence="2">
    <location>
        <begin position="49"/>
        <end position="64"/>
    </location>
</feature>
<sequence>MARNGDIRSTFKAVPKKRPSTTQNDGFMLDNITLSSSDISTYSSTDVSGSEREKGSKKNSHTDKNSNGTKQHTSSNGPSLKLNLMNTRGSGESSVNTVKPPVKLRISPRKKQAPSLLPPSAAQDLDSMAEDDLPTPKAVQRPRTDAIAANISFDSTSTLSAPPPSSQMSVGSSSMRIVKDGQEMVTNSSSDVEILEANEVEKDSDSADSDSEDDIEALIARKRQTLAVERTSMSTEPEELKKESYDLRDRDAKRVKRHPHSPPSKPYPTPPRKDSRRSLQALLKRQRAEAEIEEKIQAMEEQTRLADERLAAQQKALDEDDGEIATNAQQTLNAQDDTDFQVKRALRNVDALEQEVRFHFFDSVLEQDPTRLPFPETTKEWHECVQILKEDDSRDQAVISGFLADLCRVKALPLELQEWFLGEIIFEDRDEISHAYVHILAECAKHEPISSLLDLPMLRDSMTRLGARDEIIYETPSDDEEPAPPDLRRPVKTGRRGLSNFLLLLSRLRDRLGPKTQEAALYFCSLMLLDADLSMHAPLLARAEQTISDLMSGIPTAQVETLTSRLASRLLKKVEHPVLRSRLLCRLPSYPPRAALFQRQVAFFATTGHFPTVEELRDEALWQKVLSATRGKQDFKTGEGADYAALAARFATLDLAVGNGFGAFEFFGRPKEGMLRPWVGKMEEKSGQSRDRSRDVSRGISAQGTREGSEEADGEGKEEGDGGKRVHSIFAKKYKVEKIDEREVEYNKRVQEVANWAGALNKSIRDVGASGVRKTECKATIAVFVRRLENAVRTRERDRKSVFSM</sequence>
<dbReference type="EMBL" id="PTQR01000072">
    <property type="protein sequence ID" value="TKX22162.1"/>
    <property type="molecule type" value="Genomic_DNA"/>
</dbReference>
<feature type="compositionally biased region" description="Basic and acidic residues" evidence="2">
    <location>
        <begin position="238"/>
        <end position="252"/>
    </location>
</feature>
<dbReference type="Proteomes" id="UP000308133">
    <property type="component" value="Unassembled WGS sequence"/>
</dbReference>